<evidence type="ECO:0000256" key="5">
    <source>
        <dbReference type="ARBA" id="ARBA00022723"/>
    </source>
</evidence>
<dbReference type="InterPro" id="IPR050651">
    <property type="entry name" value="Plant_Cytochrome_P450_Monoox"/>
</dbReference>
<keyword evidence="10" id="KW-0472">Membrane</keyword>
<evidence type="ECO:0000256" key="1">
    <source>
        <dbReference type="ARBA" id="ARBA00001971"/>
    </source>
</evidence>
<name>A0A7C9D7L6_OPUST</name>
<evidence type="ECO:0000313" key="11">
    <source>
        <dbReference type="EMBL" id="MBA4632484.1"/>
    </source>
</evidence>
<dbReference type="GO" id="GO:0016705">
    <property type="term" value="F:oxidoreductase activity, acting on paired donors, with incorporation or reduction of molecular oxygen"/>
    <property type="evidence" value="ECO:0007669"/>
    <property type="project" value="InterPro"/>
</dbReference>
<evidence type="ECO:0008006" key="12">
    <source>
        <dbReference type="Google" id="ProtNLM"/>
    </source>
</evidence>
<dbReference type="GO" id="GO:0016020">
    <property type="term" value="C:membrane"/>
    <property type="evidence" value="ECO:0007669"/>
    <property type="project" value="UniProtKB-SubCell"/>
</dbReference>
<reference evidence="11" key="1">
    <citation type="journal article" date="2013" name="J. Plant Res.">
        <title>Effect of fungi and light on seed germination of three Opuntia species from semiarid lands of central Mexico.</title>
        <authorList>
            <person name="Delgado-Sanchez P."/>
            <person name="Jimenez-Bremont J.F."/>
            <person name="Guerrero-Gonzalez Mde L."/>
            <person name="Flores J."/>
        </authorList>
    </citation>
    <scope>NUCLEOTIDE SEQUENCE</scope>
    <source>
        <tissue evidence="11">Cladode</tissue>
    </source>
</reference>
<dbReference type="GO" id="GO:0020037">
    <property type="term" value="F:heme binding"/>
    <property type="evidence" value="ECO:0007669"/>
    <property type="project" value="InterPro"/>
</dbReference>
<dbReference type="AlphaFoldDB" id="A0A7C9D7L6"/>
<sequence length="119" mass="13900">MVVHEILSNHRLNMLSHVWKSEIKMFINGLYTLWDTNKVNTDMVLVDLKQRFRDLAMNVILRIISGKKFAVYSEEALEFHEAIREFMEHIGSLAIGDALPFLRWLDLGGHAREGNEKEF</sequence>
<evidence type="ECO:0000256" key="2">
    <source>
        <dbReference type="ARBA" id="ARBA00004370"/>
    </source>
</evidence>
<keyword evidence="3" id="KW-0349">Heme</keyword>
<evidence type="ECO:0000256" key="9">
    <source>
        <dbReference type="ARBA" id="ARBA00023033"/>
    </source>
</evidence>
<comment type="cofactor">
    <cofactor evidence="1">
        <name>heme</name>
        <dbReference type="ChEBI" id="CHEBI:30413"/>
    </cofactor>
</comment>
<evidence type="ECO:0000256" key="6">
    <source>
        <dbReference type="ARBA" id="ARBA00022989"/>
    </source>
</evidence>
<keyword evidence="4" id="KW-0812">Transmembrane</keyword>
<keyword evidence="5" id="KW-0479">Metal-binding</keyword>
<dbReference type="PANTHER" id="PTHR47947">
    <property type="entry name" value="CYTOCHROME P450 82C3-RELATED"/>
    <property type="match status" value="1"/>
</dbReference>
<dbReference type="GO" id="GO:0004497">
    <property type="term" value="F:monooxygenase activity"/>
    <property type="evidence" value="ECO:0007669"/>
    <property type="project" value="UniProtKB-KW"/>
</dbReference>
<reference evidence="11" key="2">
    <citation type="submission" date="2020-07" db="EMBL/GenBank/DDBJ databases">
        <authorList>
            <person name="Vera ALvarez R."/>
            <person name="Arias-Moreno D.M."/>
            <person name="Jimenez-Jacinto V."/>
            <person name="Jimenez-Bremont J.F."/>
            <person name="Swaminathan K."/>
            <person name="Moose S.P."/>
            <person name="Guerrero-Gonzalez M.L."/>
            <person name="Marino-Ramirez L."/>
            <person name="Landsman D."/>
            <person name="Rodriguez-Kessler M."/>
            <person name="Delgado-Sanchez P."/>
        </authorList>
    </citation>
    <scope>NUCLEOTIDE SEQUENCE</scope>
    <source>
        <tissue evidence="11">Cladode</tissue>
    </source>
</reference>
<keyword evidence="6" id="KW-1133">Transmembrane helix</keyword>
<evidence type="ECO:0000256" key="3">
    <source>
        <dbReference type="ARBA" id="ARBA00022617"/>
    </source>
</evidence>
<keyword evidence="7" id="KW-0560">Oxidoreductase</keyword>
<keyword evidence="9" id="KW-0503">Monooxygenase</keyword>
<protein>
    <recommendedName>
        <fullName evidence="12">Cytochrome P450</fullName>
    </recommendedName>
</protein>
<proteinExistence type="predicted"/>
<dbReference type="Gene3D" id="1.10.630.10">
    <property type="entry name" value="Cytochrome P450"/>
    <property type="match status" value="1"/>
</dbReference>
<comment type="subcellular location">
    <subcellularLocation>
        <location evidence="2">Membrane</location>
    </subcellularLocation>
</comment>
<dbReference type="InterPro" id="IPR036396">
    <property type="entry name" value="Cyt_P450_sf"/>
</dbReference>
<organism evidence="11">
    <name type="scientific">Opuntia streptacantha</name>
    <name type="common">Prickly pear cactus</name>
    <name type="synonym">Opuntia cardona</name>
    <dbReference type="NCBI Taxonomy" id="393608"/>
    <lineage>
        <taxon>Eukaryota</taxon>
        <taxon>Viridiplantae</taxon>
        <taxon>Streptophyta</taxon>
        <taxon>Embryophyta</taxon>
        <taxon>Tracheophyta</taxon>
        <taxon>Spermatophyta</taxon>
        <taxon>Magnoliopsida</taxon>
        <taxon>eudicotyledons</taxon>
        <taxon>Gunneridae</taxon>
        <taxon>Pentapetalae</taxon>
        <taxon>Caryophyllales</taxon>
        <taxon>Cactineae</taxon>
        <taxon>Cactaceae</taxon>
        <taxon>Opuntioideae</taxon>
        <taxon>Opuntia</taxon>
    </lineage>
</organism>
<evidence type="ECO:0000256" key="10">
    <source>
        <dbReference type="ARBA" id="ARBA00023136"/>
    </source>
</evidence>
<dbReference type="PANTHER" id="PTHR47947:SF26">
    <property type="entry name" value="CYTOCHROME P450"/>
    <property type="match status" value="1"/>
</dbReference>
<keyword evidence="8" id="KW-0408">Iron</keyword>
<accession>A0A7C9D7L6</accession>
<dbReference type="SUPFAM" id="SSF48264">
    <property type="entry name" value="Cytochrome P450"/>
    <property type="match status" value="1"/>
</dbReference>
<dbReference type="GO" id="GO:0005506">
    <property type="term" value="F:iron ion binding"/>
    <property type="evidence" value="ECO:0007669"/>
    <property type="project" value="InterPro"/>
</dbReference>
<evidence type="ECO:0000256" key="7">
    <source>
        <dbReference type="ARBA" id="ARBA00023002"/>
    </source>
</evidence>
<dbReference type="EMBL" id="GISG01082984">
    <property type="protein sequence ID" value="MBA4632484.1"/>
    <property type="molecule type" value="Transcribed_RNA"/>
</dbReference>
<evidence type="ECO:0000256" key="8">
    <source>
        <dbReference type="ARBA" id="ARBA00023004"/>
    </source>
</evidence>
<evidence type="ECO:0000256" key="4">
    <source>
        <dbReference type="ARBA" id="ARBA00022692"/>
    </source>
</evidence>